<reference evidence="1 2" key="1">
    <citation type="submission" date="2017-11" db="EMBL/GenBank/DDBJ databases">
        <title>De-novo sequencing of pomegranate (Punica granatum L.) genome.</title>
        <authorList>
            <person name="Akparov Z."/>
            <person name="Amiraslanov A."/>
            <person name="Hajiyeva S."/>
            <person name="Abbasov M."/>
            <person name="Kaur K."/>
            <person name="Hamwieh A."/>
            <person name="Solovyev V."/>
            <person name="Salamov A."/>
            <person name="Braich B."/>
            <person name="Kosarev P."/>
            <person name="Mahmoud A."/>
            <person name="Hajiyev E."/>
            <person name="Babayeva S."/>
            <person name="Izzatullayeva V."/>
            <person name="Mammadov A."/>
            <person name="Mammadov A."/>
            <person name="Sharifova S."/>
            <person name="Ojaghi J."/>
            <person name="Eynullazada K."/>
            <person name="Bayramov B."/>
            <person name="Abdulazimova A."/>
            <person name="Shahmuradov I."/>
        </authorList>
    </citation>
    <scope>NUCLEOTIDE SEQUENCE [LARGE SCALE GENOMIC DNA]</scope>
    <source>
        <strain evidence="2">cv. AG2017</strain>
        <tissue evidence="1">Leaf</tissue>
    </source>
</reference>
<accession>A0A2I0JA90</accession>
<feature type="non-terminal residue" evidence="1">
    <location>
        <position position="180"/>
    </location>
</feature>
<organism evidence="1 2">
    <name type="scientific">Punica granatum</name>
    <name type="common">Pomegranate</name>
    <dbReference type="NCBI Taxonomy" id="22663"/>
    <lineage>
        <taxon>Eukaryota</taxon>
        <taxon>Viridiplantae</taxon>
        <taxon>Streptophyta</taxon>
        <taxon>Embryophyta</taxon>
        <taxon>Tracheophyta</taxon>
        <taxon>Spermatophyta</taxon>
        <taxon>Magnoliopsida</taxon>
        <taxon>eudicotyledons</taxon>
        <taxon>Gunneridae</taxon>
        <taxon>Pentapetalae</taxon>
        <taxon>rosids</taxon>
        <taxon>malvids</taxon>
        <taxon>Myrtales</taxon>
        <taxon>Lythraceae</taxon>
        <taxon>Punica</taxon>
    </lineage>
</organism>
<dbReference type="STRING" id="22663.A0A2I0JA90"/>
<protein>
    <submittedName>
        <fullName evidence="1">Uncharacterized protein</fullName>
    </submittedName>
</protein>
<evidence type="ECO:0000313" key="1">
    <source>
        <dbReference type="EMBL" id="PKI53169.1"/>
    </source>
</evidence>
<comment type="caution">
    <text evidence="1">The sequence shown here is derived from an EMBL/GenBank/DDBJ whole genome shotgun (WGS) entry which is preliminary data.</text>
</comment>
<sequence>MNPWALLRAPTFALPPPPPSKLSVLHFLSGTHLPFRNRTHFLSSPNSLPLHQRPISKVPPPSLSVNSHRAHILVRVPHLPGLGLAPPVDSEAMTRDWPMSPEPPADGRWSDVRVVRFGGPLIEMEQVGDAEDGDVVVETCITRTLPPALTLEQGLESIKKAIEKLKLDPPGSTSGMLRFQ</sequence>
<dbReference type="AlphaFoldDB" id="A0A2I0JA90"/>
<name>A0A2I0JA90_PUNGR</name>
<dbReference type="EMBL" id="PGOL01001879">
    <property type="protein sequence ID" value="PKI53169.1"/>
    <property type="molecule type" value="Genomic_DNA"/>
</dbReference>
<gene>
    <name evidence="1" type="ORF">CRG98_026474</name>
</gene>
<keyword evidence="2" id="KW-1185">Reference proteome</keyword>
<dbReference type="Proteomes" id="UP000233551">
    <property type="component" value="Unassembled WGS sequence"/>
</dbReference>
<proteinExistence type="predicted"/>
<evidence type="ECO:0000313" key="2">
    <source>
        <dbReference type="Proteomes" id="UP000233551"/>
    </source>
</evidence>